<reference evidence="2 3" key="1">
    <citation type="journal article" date="2012" name="Nat. Commun.">
        <title>A multi-omic map of the lipid-producing yeast Rhodosporidium toruloides.</title>
        <authorList>
            <person name="Zhu Z."/>
            <person name="Zhang S."/>
            <person name="Liu H."/>
            <person name="Shen H."/>
            <person name="Lin X."/>
            <person name="Yang F."/>
            <person name="Zhou Y.J."/>
            <person name="Jin G."/>
            <person name="Ye M."/>
            <person name="Zou H."/>
            <person name="Zou H."/>
            <person name="Zhao Z.K."/>
        </authorList>
    </citation>
    <scope>NUCLEOTIDE SEQUENCE [LARGE SCALE GENOMIC DNA]</scope>
    <source>
        <strain evidence="2 3">NP11</strain>
    </source>
</reference>
<dbReference type="GeneID" id="27366632"/>
<name>M7WRJ9_RHOT1</name>
<dbReference type="EMBL" id="KB722660">
    <property type="protein sequence ID" value="EMS20671.1"/>
    <property type="molecule type" value="Genomic_DNA"/>
</dbReference>
<accession>M7WRJ9</accession>
<feature type="region of interest" description="Disordered" evidence="1">
    <location>
        <begin position="333"/>
        <end position="378"/>
    </location>
</feature>
<gene>
    <name evidence="2" type="ORF">RHTO_02619</name>
</gene>
<keyword evidence="3" id="KW-1185">Reference proteome</keyword>
<dbReference type="Proteomes" id="UP000016926">
    <property type="component" value="Unassembled WGS sequence"/>
</dbReference>
<evidence type="ECO:0000313" key="3">
    <source>
        <dbReference type="Proteomes" id="UP000016926"/>
    </source>
</evidence>
<dbReference type="OrthoDB" id="69928at2759"/>
<feature type="region of interest" description="Disordered" evidence="1">
    <location>
        <begin position="39"/>
        <end position="68"/>
    </location>
</feature>
<dbReference type="AlphaFoldDB" id="M7WRJ9"/>
<dbReference type="eggNOG" id="ENOG502SC47">
    <property type="taxonomic scope" value="Eukaryota"/>
</dbReference>
<dbReference type="Gene3D" id="3.40.50.1010">
    <property type="entry name" value="5'-nuclease"/>
    <property type="match status" value="1"/>
</dbReference>
<proteinExistence type="predicted"/>
<sequence>METDEQKRERQQRALGAAFLAHQVSELEESVDTLAFSRDPRLYGRGGGRGRGRGGRGGGSSESREDKREVRVVDASALVHALPVLKRWIREDRYQLVVPLSALSTLDLLKKAPNPLHDLARDATRFLEGQLDIARQIQAAFSPADADARTRLRAQRQTEEVPWSEVEKLFRVPEGWVVELPEGIEFPPPVEGEDPEPLPLPTANDIPRHLRSTIQSMLHFHSSARTTSPSDTSPVGIVYNSLLDTPPPLAEPLSRLVAHSATSANDITDPHSSPRRRTREPAPPPDFLALSSGDALSYYLSTFFPSITNALYVIPSTEVVAASSWLKAQAQAKQQADDVSTRGRGGGRGGGRGRGRGGGDGGEGRGGGRGRGGRALSPSSHIPLAHLVALASRADCKGVAMQD</sequence>
<evidence type="ECO:0000313" key="2">
    <source>
        <dbReference type="EMBL" id="EMS20671.1"/>
    </source>
</evidence>
<evidence type="ECO:0000256" key="1">
    <source>
        <dbReference type="SAM" id="MobiDB-lite"/>
    </source>
</evidence>
<feature type="region of interest" description="Disordered" evidence="1">
    <location>
        <begin position="260"/>
        <end position="288"/>
    </location>
</feature>
<feature type="compositionally biased region" description="Gly residues" evidence="1">
    <location>
        <begin position="343"/>
        <end position="370"/>
    </location>
</feature>
<organism evidence="2 3">
    <name type="scientific">Rhodotorula toruloides (strain NP11)</name>
    <name type="common">Yeast</name>
    <name type="synonym">Rhodosporidium toruloides</name>
    <dbReference type="NCBI Taxonomy" id="1130832"/>
    <lineage>
        <taxon>Eukaryota</taxon>
        <taxon>Fungi</taxon>
        <taxon>Dikarya</taxon>
        <taxon>Basidiomycota</taxon>
        <taxon>Pucciniomycotina</taxon>
        <taxon>Microbotryomycetes</taxon>
        <taxon>Sporidiobolales</taxon>
        <taxon>Sporidiobolaceae</taxon>
        <taxon>Rhodotorula</taxon>
    </lineage>
</organism>
<protein>
    <submittedName>
        <fullName evidence="2">Uncharacterized protein</fullName>
    </submittedName>
</protein>
<dbReference type="HOGENOM" id="CLU_683616_0_0_1"/>
<dbReference type="RefSeq" id="XP_016271790.1">
    <property type="nucleotide sequence ID" value="XM_016416293.1"/>
</dbReference>